<dbReference type="InterPro" id="IPR043519">
    <property type="entry name" value="NT_sf"/>
</dbReference>
<dbReference type="Gene3D" id="3.30.460.10">
    <property type="entry name" value="Beta Polymerase, domain 2"/>
    <property type="match status" value="1"/>
</dbReference>
<dbReference type="Pfam" id="PF01909">
    <property type="entry name" value="NTP_transf_2"/>
    <property type="match status" value="1"/>
</dbReference>
<organism evidence="2 3">
    <name type="scientific">Heliobacterium chlorum</name>
    <dbReference type="NCBI Taxonomy" id="2698"/>
    <lineage>
        <taxon>Bacteria</taxon>
        <taxon>Bacillati</taxon>
        <taxon>Bacillota</taxon>
        <taxon>Clostridia</taxon>
        <taxon>Eubacteriales</taxon>
        <taxon>Heliobacteriaceae</taxon>
        <taxon>Heliobacterium</taxon>
    </lineage>
</organism>
<proteinExistence type="predicted"/>
<name>A0ABR7T145_HELCL</name>
<evidence type="ECO:0000313" key="3">
    <source>
        <dbReference type="Proteomes" id="UP000617402"/>
    </source>
</evidence>
<sequence length="106" mass="12258">MSSEIVKEMVDRIVNRFQPIKVIIFGSWARGEARPDSDIDILIIMECEKADYLEVMAEIRRELRDFRVPKDIIVANPETIDKFGNMNGYIYVSALTEGLVMYERAV</sequence>
<dbReference type="EMBL" id="JACVHF010000006">
    <property type="protein sequence ID" value="MBC9784513.1"/>
    <property type="molecule type" value="Genomic_DNA"/>
</dbReference>
<dbReference type="SUPFAM" id="SSF81301">
    <property type="entry name" value="Nucleotidyltransferase"/>
    <property type="match status" value="1"/>
</dbReference>
<reference evidence="2 3" key="1">
    <citation type="submission" date="2020-07" db="EMBL/GenBank/DDBJ databases">
        <title>Draft whole-genome sequence of Heliobacterium chlorum DSM 3682, type strain.</title>
        <authorList>
            <person name="Kyndt J.A."/>
            <person name="Meyer T.E."/>
            <person name="Imhoff J.F."/>
        </authorList>
    </citation>
    <scope>NUCLEOTIDE SEQUENCE [LARGE SCALE GENOMIC DNA]</scope>
    <source>
        <strain evidence="2 3">DSM 3682</strain>
    </source>
</reference>
<dbReference type="PANTHER" id="PTHR33933:SF1">
    <property type="entry name" value="PROTEIN ADENYLYLTRANSFERASE MNTA-RELATED"/>
    <property type="match status" value="1"/>
</dbReference>
<evidence type="ECO:0000313" key="2">
    <source>
        <dbReference type="EMBL" id="MBC9784513.1"/>
    </source>
</evidence>
<evidence type="ECO:0000259" key="1">
    <source>
        <dbReference type="Pfam" id="PF01909"/>
    </source>
</evidence>
<keyword evidence="3" id="KW-1185">Reference proteome</keyword>
<dbReference type="InterPro" id="IPR052548">
    <property type="entry name" value="Type_VII_TA_antitoxin"/>
</dbReference>
<feature type="domain" description="Polymerase nucleotidyl transferase" evidence="1">
    <location>
        <begin position="7"/>
        <end position="84"/>
    </location>
</feature>
<protein>
    <submittedName>
        <fullName evidence="2">Nucleotidyltransferase domain-containing protein</fullName>
    </submittedName>
</protein>
<gene>
    <name evidence="2" type="ORF">H1S01_08305</name>
</gene>
<dbReference type="InterPro" id="IPR002934">
    <property type="entry name" value="Polymerase_NTP_transf_dom"/>
</dbReference>
<dbReference type="PANTHER" id="PTHR33933">
    <property type="entry name" value="NUCLEOTIDYLTRANSFERASE"/>
    <property type="match status" value="1"/>
</dbReference>
<dbReference type="Proteomes" id="UP000617402">
    <property type="component" value="Unassembled WGS sequence"/>
</dbReference>
<dbReference type="CDD" id="cd05403">
    <property type="entry name" value="NT_KNTase_like"/>
    <property type="match status" value="1"/>
</dbReference>
<accession>A0ABR7T145</accession>
<comment type="caution">
    <text evidence="2">The sequence shown here is derived from an EMBL/GenBank/DDBJ whole genome shotgun (WGS) entry which is preliminary data.</text>
</comment>